<dbReference type="Gene3D" id="3.40.80.10">
    <property type="entry name" value="Peptidoglycan recognition protein-like"/>
    <property type="match status" value="1"/>
</dbReference>
<proteinExistence type="inferred from homology"/>
<dbReference type="GO" id="GO:0008270">
    <property type="term" value="F:zinc ion binding"/>
    <property type="evidence" value="ECO:0007669"/>
    <property type="project" value="InterPro"/>
</dbReference>
<reference evidence="9 10" key="1">
    <citation type="journal article" date="2018" name="Gigascience">
        <title>Genomes of trombidid mites reveal novel predicted allergens and laterally-transferred genes associated with secondary metabolism.</title>
        <authorList>
            <person name="Dong X."/>
            <person name="Chaisiri K."/>
            <person name="Xia D."/>
            <person name="Armstrong S.D."/>
            <person name="Fang Y."/>
            <person name="Donnelly M.J."/>
            <person name="Kadowaki T."/>
            <person name="McGarry J.W."/>
            <person name="Darby A.C."/>
            <person name="Makepeace B.L."/>
        </authorList>
    </citation>
    <scope>NUCLEOTIDE SEQUENCE [LARGE SCALE GENOMIC DNA]</scope>
    <source>
        <strain evidence="9">UoL-UT</strain>
    </source>
</reference>
<dbReference type="VEuPathDB" id="VectorBase:LDEU011775"/>
<evidence type="ECO:0000313" key="9">
    <source>
        <dbReference type="EMBL" id="RWS20265.1"/>
    </source>
</evidence>
<dbReference type="FunFam" id="3.40.80.10:FF:000001">
    <property type="entry name" value="Peptidoglycan recognition protein 1"/>
    <property type="match status" value="1"/>
</dbReference>
<comment type="similarity">
    <text evidence="1">Belongs to the N-acetylmuramoyl-L-alanine amidase 2 family.</text>
</comment>
<evidence type="ECO:0000313" key="10">
    <source>
        <dbReference type="Proteomes" id="UP000288716"/>
    </source>
</evidence>
<accession>A0A443RYK0</accession>
<keyword evidence="3" id="KW-0732">Signal</keyword>
<comment type="caution">
    <text evidence="9">The sequence shown here is derived from an EMBL/GenBank/DDBJ whole genome shotgun (WGS) entry which is preliminary data.</text>
</comment>
<feature type="domain" description="N-acetylmuramoyl-L-alanine amidase" evidence="7">
    <location>
        <begin position="1"/>
        <end position="132"/>
    </location>
</feature>
<dbReference type="EMBL" id="NCKV01018762">
    <property type="protein sequence ID" value="RWS20265.1"/>
    <property type="molecule type" value="Genomic_DNA"/>
</dbReference>
<name>A0A443RYK0_9ACAR</name>
<gene>
    <name evidence="9" type="ORF">B4U80_11548</name>
</gene>
<feature type="disulfide bond" evidence="6">
    <location>
        <begin position="21"/>
        <end position="27"/>
    </location>
</feature>
<dbReference type="InterPro" id="IPR017331">
    <property type="entry name" value="Peptidoglycan_recognition"/>
</dbReference>
<feature type="domain" description="Peptidoglycan recognition protein family" evidence="8">
    <location>
        <begin position="1"/>
        <end position="126"/>
    </location>
</feature>
<dbReference type="SUPFAM" id="SSF55846">
    <property type="entry name" value="N-acetylmuramoyl-L-alanine amidase-like"/>
    <property type="match status" value="1"/>
</dbReference>
<dbReference type="Proteomes" id="UP000288716">
    <property type="component" value="Unassembled WGS sequence"/>
</dbReference>
<dbReference type="PIRSF" id="PIRSF037945">
    <property type="entry name" value="PGRPs"/>
    <property type="match status" value="1"/>
</dbReference>
<dbReference type="STRING" id="299467.A0A443RYK0"/>
<dbReference type="InterPro" id="IPR015510">
    <property type="entry name" value="PGRP"/>
</dbReference>
<dbReference type="CDD" id="cd06583">
    <property type="entry name" value="PGRP"/>
    <property type="match status" value="1"/>
</dbReference>
<dbReference type="AlphaFoldDB" id="A0A443RYK0"/>
<evidence type="ECO:0000256" key="4">
    <source>
        <dbReference type="ARBA" id="ARBA00022859"/>
    </source>
</evidence>
<sequence length="148" mass="16277">PDRKIPAVTHVFIHHTTGGQCSSIPACSIKLLGFQKDHIDKKWGDIGYSFLIGGDGKVYVGRGWNIEGAHTIGYNRNGIGISFIGDFTKDAPASSMLNAAKALIACGVKEGKIIKNYQLHGHRDAYNTACPGEKLYKEIKSWKNYRKI</sequence>
<keyword evidence="2" id="KW-0399">Innate immunity</keyword>
<evidence type="ECO:0000259" key="8">
    <source>
        <dbReference type="SMART" id="SM00701"/>
    </source>
</evidence>
<evidence type="ECO:0000259" key="7">
    <source>
        <dbReference type="SMART" id="SM00644"/>
    </source>
</evidence>
<keyword evidence="10" id="KW-1185">Reference proteome</keyword>
<dbReference type="GO" id="GO:0042834">
    <property type="term" value="F:peptidoglycan binding"/>
    <property type="evidence" value="ECO:0007669"/>
    <property type="project" value="InterPro"/>
</dbReference>
<keyword evidence="4" id="KW-0391">Immunity</keyword>
<evidence type="ECO:0000256" key="1">
    <source>
        <dbReference type="ARBA" id="ARBA00007553"/>
    </source>
</evidence>
<evidence type="ECO:0000256" key="6">
    <source>
        <dbReference type="PIRSR" id="PIRSR037945-1"/>
    </source>
</evidence>
<dbReference type="InterPro" id="IPR036505">
    <property type="entry name" value="Amidase/PGRP_sf"/>
</dbReference>
<evidence type="ECO:0000256" key="5">
    <source>
        <dbReference type="ARBA" id="ARBA00023157"/>
    </source>
</evidence>
<dbReference type="InterPro" id="IPR006619">
    <property type="entry name" value="PGRP_domain_met/bac"/>
</dbReference>
<evidence type="ECO:0000256" key="3">
    <source>
        <dbReference type="ARBA" id="ARBA00022729"/>
    </source>
</evidence>
<dbReference type="PANTHER" id="PTHR11022:SF41">
    <property type="entry name" value="PEPTIDOGLYCAN-RECOGNITION PROTEIN LC-RELATED"/>
    <property type="match status" value="1"/>
</dbReference>
<dbReference type="InterPro" id="IPR002502">
    <property type="entry name" value="Amidase_domain"/>
</dbReference>
<dbReference type="GO" id="GO:0045087">
    <property type="term" value="P:innate immune response"/>
    <property type="evidence" value="ECO:0007669"/>
    <property type="project" value="UniProtKB-KW"/>
</dbReference>
<dbReference type="Pfam" id="PF01510">
    <property type="entry name" value="Amidase_2"/>
    <property type="match status" value="1"/>
</dbReference>
<dbReference type="GO" id="GO:0009253">
    <property type="term" value="P:peptidoglycan catabolic process"/>
    <property type="evidence" value="ECO:0007669"/>
    <property type="project" value="InterPro"/>
</dbReference>
<protein>
    <submittedName>
        <fullName evidence="9">Peptidoglycan recognition protein-like protein</fullName>
    </submittedName>
</protein>
<dbReference type="SMART" id="SM00701">
    <property type="entry name" value="PGRP"/>
    <property type="match status" value="1"/>
</dbReference>
<organism evidence="9 10">
    <name type="scientific">Leptotrombidium deliense</name>
    <dbReference type="NCBI Taxonomy" id="299467"/>
    <lineage>
        <taxon>Eukaryota</taxon>
        <taxon>Metazoa</taxon>
        <taxon>Ecdysozoa</taxon>
        <taxon>Arthropoda</taxon>
        <taxon>Chelicerata</taxon>
        <taxon>Arachnida</taxon>
        <taxon>Acari</taxon>
        <taxon>Acariformes</taxon>
        <taxon>Trombidiformes</taxon>
        <taxon>Prostigmata</taxon>
        <taxon>Anystina</taxon>
        <taxon>Parasitengona</taxon>
        <taxon>Trombiculoidea</taxon>
        <taxon>Trombiculidae</taxon>
        <taxon>Leptotrombidium</taxon>
    </lineage>
</organism>
<dbReference type="OrthoDB" id="10001926at2759"/>
<dbReference type="PANTHER" id="PTHR11022">
    <property type="entry name" value="PEPTIDOGLYCAN RECOGNITION PROTEIN"/>
    <property type="match status" value="1"/>
</dbReference>
<keyword evidence="5" id="KW-1015">Disulfide bond</keyword>
<dbReference type="SMART" id="SM00644">
    <property type="entry name" value="Ami_2"/>
    <property type="match status" value="1"/>
</dbReference>
<feature type="non-terminal residue" evidence="9">
    <location>
        <position position="1"/>
    </location>
</feature>
<evidence type="ECO:0000256" key="2">
    <source>
        <dbReference type="ARBA" id="ARBA00022588"/>
    </source>
</evidence>
<dbReference type="GO" id="GO:0008745">
    <property type="term" value="F:N-acetylmuramoyl-L-alanine amidase activity"/>
    <property type="evidence" value="ECO:0007669"/>
    <property type="project" value="InterPro"/>
</dbReference>